<gene>
    <name evidence="2" type="ORF">Rsub_02440</name>
</gene>
<organism evidence="2 3">
    <name type="scientific">Raphidocelis subcapitata</name>
    <dbReference type="NCBI Taxonomy" id="307507"/>
    <lineage>
        <taxon>Eukaryota</taxon>
        <taxon>Viridiplantae</taxon>
        <taxon>Chlorophyta</taxon>
        <taxon>core chlorophytes</taxon>
        <taxon>Chlorophyceae</taxon>
        <taxon>CS clade</taxon>
        <taxon>Sphaeropleales</taxon>
        <taxon>Selenastraceae</taxon>
        <taxon>Raphidocelis</taxon>
    </lineage>
</organism>
<evidence type="ECO:0000313" key="3">
    <source>
        <dbReference type="Proteomes" id="UP000247498"/>
    </source>
</evidence>
<evidence type="ECO:0000313" key="2">
    <source>
        <dbReference type="EMBL" id="GBF90334.1"/>
    </source>
</evidence>
<dbReference type="AlphaFoldDB" id="A0A2V0NRS9"/>
<name>A0A2V0NRS9_9CHLO</name>
<evidence type="ECO:0000256" key="1">
    <source>
        <dbReference type="SAM" id="MobiDB-lite"/>
    </source>
</evidence>
<accession>A0A2V0NRS9</accession>
<feature type="region of interest" description="Disordered" evidence="1">
    <location>
        <begin position="1"/>
        <end position="91"/>
    </location>
</feature>
<proteinExistence type="predicted"/>
<reference evidence="2 3" key="1">
    <citation type="journal article" date="2018" name="Sci. Rep.">
        <title>Raphidocelis subcapitata (=Pseudokirchneriella subcapitata) provides an insight into genome evolution and environmental adaptations in the Sphaeropleales.</title>
        <authorList>
            <person name="Suzuki S."/>
            <person name="Yamaguchi H."/>
            <person name="Nakajima N."/>
            <person name="Kawachi M."/>
        </authorList>
    </citation>
    <scope>NUCLEOTIDE SEQUENCE [LARGE SCALE GENOMIC DNA]</scope>
    <source>
        <strain evidence="2 3">NIES-35</strain>
    </source>
</reference>
<dbReference type="InParanoid" id="A0A2V0NRS9"/>
<dbReference type="EMBL" id="BDRX01000016">
    <property type="protein sequence ID" value="GBF90334.1"/>
    <property type="molecule type" value="Genomic_DNA"/>
</dbReference>
<protein>
    <submittedName>
        <fullName evidence="2">Uncharacterized protein</fullName>
    </submittedName>
</protein>
<comment type="caution">
    <text evidence="2">The sequence shown here is derived from an EMBL/GenBank/DDBJ whole genome shotgun (WGS) entry which is preliminary data.</text>
</comment>
<feature type="compositionally biased region" description="Low complexity" evidence="1">
    <location>
        <begin position="78"/>
        <end position="91"/>
    </location>
</feature>
<keyword evidence="3" id="KW-1185">Reference proteome</keyword>
<feature type="compositionally biased region" description="Low complexity" evidence="1">
    <location>
        <begin position="40"/>
        <end position="59"/>
    </location>
</feature>
<sequence>MADAGRWGYPPVPAPGGDLVAEPSAPPLPHSEAHAYDLHPPANGGAVAAPAAAPGAARPQPQPPKKGWGWAWSGGGRQQQQQEQPAAAPPNVAAVAAPKIEAQPWVKALWRGVAAGTIGIARVDLRRPTFPWPEDYDENNLLFKRRGARRGRPPTRAAAAYIEGGGADRRMPSGARLKVMRCLQFKAPNKRPLMDLGVGVGLDLDRQSLHGVARLKIADVVSIKMSPQPTVKLSAMWGLPGTGMALRFRYECPFYNLGEFWHPPARLMLRIDNDIGTGVHLSPSGIEFDERRLALGSTTELRAGATLRFPRSLPIDRDDPDAFKLQVHRLSLKTQW</sequence>
<dbReference type="OrthoDB" id="1932153at2759"/>
<dbReference type="Proteomes" id="UP000247498">
    <property type="component" value="Unassembled WGS sequence"/>
</dbReference>